<protein>
    <submittedName>
        <fullName evidence="3">CO dehydrogenase/CO-methylating acetyl-CoA synthase complex subunit beta</fullName>
    </submittedName>
</protein>
<name>A0ABT5XIC2_9EURY</name>
<dbReference type="Gene3D" id="3.40.970.20">
    <property type="entry name" value="Carbon monoxide dehydrogenase alpha subunit. Chain D, domain 4"/>
    <property type="match status" value="1"/>
</dbReference>
<dbReference type="PANTHER" id="PTHR42281:SF1">
    <property type="entry name" value="ACETYL-COA DECARBONYLASE_SYNTHASE COMPLEX SUBUNIT BETA 1"/>
    <property type="match status" value="1"/>
</dbReference>
<comment type="caution">
    <text evidence="3">The sequence shown here is derived from an EMBL/GenBank/DDBJ whole genome shotgun (WGS) entry which is preliminary data.</text>
</comment>
<dbReference type="PANTHER" id="PTHR42281">
    <property type="match status" value="1"/>
</dbReference>
<dbReference type="Pfam" id="PF19436">
    <property type="entry name" value="ACS_CODH_B_C"/>
    <property type="match status" value="1"/>
</dbReference>
<dbReference type="SUPFAM" id="SSF56821">
    <property type="entry name" value="Prismane protein-like"/>
    <property type="match status" value="1"/>
</dbReference>
<dbReference type="RefSeq" id="WP_316970074.1">
    <property type="nucleotide sequence ID" value="NZ_JARFPL010000092.1"/>
</dbReference>
<dbReference type="InterPro" id="IPR004461">
    <property type="entry name" value="CO_DH/Ac-CoA_synth_bsu"/>
</dbReference>
<dbReference type="InterPro" id="IPR045822">
    <property type="entry name" value="ACS_CODH_B_C"/>
</dbReference>
<comment type="pathway">
    <text evidence="1">One-carbon metabolism; methanogenesis from acetate.</text>
</comment>
<dbReference type="Proteomes" id="UP001215956">
    <property type="component" value="Unassembled WGS sequence"/>
</dbReference>
<sequence length="292" mass="31990">AKGLHDEEVDVFYGCTLCQAFAPTSACAVTPDRPSLCGAITWFDGRAAAKVDPEGPQFAIPKEGVIDEIKGEYASVNEMAESRSGGEYSRMALYTFFDAPHTSCGCFETIGFYMPEVDGIGIVDRDFRNPTPNGLPFSTMAGQAGGGKQVVGFLGMGLLYYFSPKFLQADGGWRRIVWMPKELKERVKDGIDADMFDKIATEEDAADLTALKAFLLKVDHPVVDGVERKVDGKKISEGWKIEDPSEYEDAVIAFIEETGGDIDVDAIKAKLNMSEGQFMQVIEYLQDEGILE</sequence>
<dbReference type="Gene3D" id="3.40.1470.10">
    <property type="entry name" value="Bifunctional carbon monoxide dehydrogenase/acetyl-coa synthase(codh/acs), Chain M, domain 5"/>
    <property type="match status" value="1"/>
</dbReference>
<accession>A0ABT5XIC2</accession>
<reference evidence="3 4" key="1">
    <citation type="submission" date="2023-03" db="EMBL/GenBank/DDBJ databases">
        <title>Whole genome sequencing of Methanotrichaceae archaeon M04Ac.</title>
        <authorList>
            <person name="Khomyakova M.A."/>
            <person name="Merkel A.Y."/>
            <person name="Slobodkin A.I."/>
        </authorList>
    </citation>
    <scope>NUCLEOTIDE SEQUENCE [LARGE SCALE GENOMIC DNA]</scope>
    <source>
        <strain evidence="3 4">M04Ac</strain>
    </source>
</reference>
<gene>
    <name evidence="3" type="primary">cdhC</name>
    <name evidence="3" type="ORF">P0O24_12475</name>
</gene>
<feature type="non-terminal residue" evidence="3">
    <location>
        <position position="1"/>
    </location>
</feature>
<evidence type="ECO:0000313" key="4">
    <source>
        <dbReference type="Proteomes" id="UP001215956"/>
    </source>
</evidence>
<proteinExistence type="predicted"/>
<evidence type="ECO:0000259" key="2">
    <source>
        <dbReference type="Pfam" id="PF19436"/>
    </source>
</evidence>
<dbReference type="NCBIfam" id="TIGR00316">
    <property type="entry name" value="cdhC"/>
    <property type="match status" value="1"/>
</dbReference>
<feature type="domain" description="CO dehydrogenase/acetyl-CoA synthase complex beta subunit C-terminal" evidence="2">
    <location>
        <begin position="2"/>
        <end position="223"/>
    </location>
</feature>
<organism evidence="3 4">
    <name type="scientific">Candidatus Methanocrinis alkalitolerans</name>
    <dbReference type="NCBI Taxonomy" id="3033395"/>
    <lineage>
        <taxon>Archaea</taxon>
        <taxon>Methanobacteriati</taxon>
        <taxon>Methanobacteriota</taxon>
        <taxon>Stenosarchaea group</taxon>
        <taxon>Methanomicrobia</taxon>
        <taxon>Methanotrichales</taxon>
        <taxon>Methanotrichaceae</taxon>
        <taxon>Methanocrinis</taxon>
    </lineage>
</organism>
<dbReference type="EMBL" id="JARFPL010000092">
    <property type="protein sequence ID" value="MDF0594388.1"/>
    <property type="molecule type" value="Genomic_DNA"/>
</dbReference>
<evidence type="ECO:0000313" key="3">
    <source>
        <dbReference type="EMBL" id="MDF0594388.1"/>
    </source>
</evidence>
<dbReference type="InterPro" id="IPR011254">
    <property type="entry name" value="Prismane-like_sf"/>
</dbReference>
<dbReference type="NCBIfam" id="NF003379">
    <property type="entry name" value="PRK04456.1"/>
    <property type="match status" value="1"/>
</dbReference>
<keyword evidence="4" id="KW-1185">Reference proteome</keyword>
<evidence type="ECO:0000256" key="1">
    <source>
        <dbReference type="ARBA" id="ARBA00004905"/>
    </source>
</evidence>